<reference evidence="2" key="1">
    <citation type="submission" date="2014-09" db="EMBL/GenBank/DDBJ databases">
        <authorList>
            <person name="Magalhaes I.L.F."/>
            <person name="Oliveira U."/>
            <person name="Santos F.R."/>
            <person name="Vidigal T.H.D.A."/>
            <person name="Brescovit A.D."/>
            <person name="Santos A.J."/>
        </authorList>
    </citation>
    <scope>NUCLEOTIDE SEQUENCE</scope>
    <source>
        <tissue evidence="2">Shoot tissue taken approximately 20 cm above the soil surface</tissue>
    </source>
</reference>
<keyword evidence="1" id="KW-1133">Transmembrane helix</keyword>
<accession>A0A0A9EFD3</accession>
<keyword evidence="1" id="KW-0812">Transmembrane</keyword>
<protein>
    <submittedName>
        <fullName evidence="2">Uncharacterized protein</fullName>
    </submittedName>
</protein>
<keyword evidence="1" id="KW-0472">Membrane</keyword>
<name>A0A0A9EFD3_ARUDO</name>
<evidence type="ECO:0000256" key="1">
    <source>
        <dbReference type="SAM" id="Phobius"/>
    </source>
</evidence>
<reference evidence="2" key="2">
    <citation type="journal article" date="2015" name="Data Brief">
        <title>Shoot transcriptome of the giant reed, Arundo donax.</title>
        <authorList>
            <person name="Barrero R.A."/>
            <person name="Guerrero F.D."/>
            <person name="Moolhuijzen P."/>
            <person name="Goolsby J.A."/>
            <person name="Tidwell J."/>
            <person name="Bellgard S.E."/>
            <person name="Bellgard M.I."/>
        </authorList>
    </citation>
    <scope>NUCLEOTIDE SEQUENCE</scope>
    <source>
        <tissue evidence="2">Shoot tissue taken approximately 20 cm above the soil surface</tissue>
    </source>
</reference>
<organism evidence="2">
    <name type="scientific">Arundo donax</name>
    <name type="common">Giant reed</name>
    <name type="synonym">Donax arundinaceus</name>
    <dbReference type="NCBI Taxonomy" id="35708"/>
    <lineage>
        <taxon>Eukaryota</taxon>
        <taxon>Viridiplantae</taxon>
        <taxon>Streptophyta</taxon>
        <taxon>Embryophyta</taxon>
        <taxon>Tracheophyta</taxon>
        <taxon>Spermatophyta</taxon>
        <taxon>Magnoliopsida</taxon>
        <taxon>Liliopsida</taxon>
        <taxon>Poales</taxon>
        <taxon>Poaceae</taxon>
        <taxon>PACMAD clade</taxon>
        <taxon>Arundinoideae</taxon>
        <taxon>Arundineae</taxon>
        <taxon>Arundo</taxon>
    </lineage>
</organism>
<evidence type="ECO:0000313" key="2">
    <source>
        <dbReference type="EMBL" id="JAD97708.1"/>
    </source>
</evidence>
<sequence length="59" mass="7169">MHCKFHLSFTNFSSTNSYKITRCLTFLSMICLLIIFIWCTQYPFYRMWDLAVPITIMYL</sequence>
<feature type="transmembrane region" description="Helical" evidence="1">
    <location>
        <begin position="20"/>
        <end position="38"/>
    </location>
</feature>
<dbReference type="AlphaFoldDB" id="A0A0A9EFD3"/>
<dbReference type="EMBL" id="GBRH01200187">
    <property type="protein sequence ID" value="JAD97708.1"/>
    <property type="molecule type" value="Transcribed_RNA"/>
</dbReference>
<proteinExistence type="predicted"/>